<comment type="catalytic activity">
    <reaction evidence="4 6">
        <text>O-phospho-L-seryl-[protein] + H2O = L-seryl-[protein] + phosphate</text>
        <dbReference type="Rhea" id="RHEA:20629"/>
        <dbReference type="Rhea" id="RHEA-COMP:9863"/>
        <dbReference type="Rhea" id="RHEA-COMP:11604"/>
        <dbReference type="ChEBI" id="CHEBI:15377"/>
        <dbReference type="ChEBI" id="CHEBI:29999"/>
        <dbReference type="ChEBI" id="CHEBI:43474"/>
        <dbReference type="ChEBI" id="CHEBI:83421"/>
        <dbReference type="EC" id="3.1.3.16"/>
    </reaction>
</comment>
<dbReference type="EMBL" id="JAJJMA010203084">
    <property type="protein sequence ID" value="MCL7039604.1"/>
    <property type="molecule type" value="Genomic_DNA"/>
</dbReference>
<dbReference type="InterPro" id="IPR036412">
    <property type="entry name" value="HAD-like_sf"/>
</dbReference>
<gene>
    <name evidence="8" type="ORF">MKW94_025134</name>
</gene>
<keyword evidence="2 6" id="KW-0378">Hydrolase</keyword>
<evidence type="ECO:0000256" key="1">
    <source>
        <dbReference type="ARBA" id="ARBA00004123"/>
    </source>
</evidence>
<dbReference type="Gene3D" id="3.40.50.1000">
    <property type="entry name" value="HAD superfamily/HAD-like"/>
    <property type="match status" value="1"/>
</dbReference>
<feature type="domain" description="FCP1 homology" evidence="7">
    <location>
        <begin position="99"/>
        <end position="283"/>
    </location>
</feature>
<dbReference type="InterPro" id="IPR039189">
    <property type="entry name" value="Fcp1"/>
</dbReference>
<keyword evidence="9" id="KW-1185">Reference proteome</keyword>
<keyword evidence="3 6" id="KW-0539">Nucleus</keyword>
<evidence type="ECO:0000313" key="9">
    <source>
        <dbReference type="Proteomes" id="UP001177140"/>
    </source>
</evidence>
<accession>A0AA41VEA0</accession>
<dbReference type="AlphaFoldDB" id="A0AA41VEA0"/>
<evidence type="ECO:0000313" key="8">
    <source>
        <dbReference type="EMBL" id="MCL7039604.1"/>
    </source>
</evidence>
<protein>
    <recommendedName>
        <fullName evidence="6">RNA polymerase II C-terminal domain phosphatase-like</fullName>
        <ecNumber evidence="6">3.1.3.16</ecNumber>
    </recommendedName>
</protein>
<evidence type="ECO:0000259" key="7">
    <source>
        <dbReference type="PROSITE" id="PS50969"/>
    </source>
</evidence>
<comment type="function">
    <text evidence="6">This promotes the activity of RNA polymerase II.</text>
</comment>
<dbReference type="GO" id="GO:0008420">
    <property type="term" value="F:RNA polymerase II CTD heptapeptide repeat phosphatase activity"/>
    <property type="evidence" value="ECO:0007669"/>
    <property type="project" value="UniProtKB-UniRule"/>
</dbReference>
<dbReference type="InterPro" id="IPR011947">
    <property type="entry name" value="FCP1_euk"/>
</dbReference>
<dbReference type="PANTHER" id="PTHR23081:SF36">
    <property type="entry name" value="RNA POLYMERASE II SUBUNIT A C-TERMINAL DOMAIN PHOSPHATASE"/>
    <property type="match status" value="1"/>
</dbReference>
<dbReference type="Proteomes" id="UP001177140">
    <property type="component" value="Unassembled WGS sequence"/>
</dbReference>
<reference evidence="8" key="1">
    <citation type="submission" date="2022-03" db="EMBL/GenBank/DDBJ databases">
        <title>A functionally conserved STORR gene fusion in Papaver species that diverged 16.8 million years ago.</title>
        <authorList>
            <person name="Catania T."/>
        </authorList>
    </citation>
    <scope>NUCLEOTIDE SEQUENCE</scope>
    <source>
        <strain evidence="8">S-191538</strain>
    </source>
</reference>
<comment type="subcellular location">
    <subcellularLocation>
        <location evidence="1 6">Nucleus</location>
    </subcellularLocation>
</comment>
<dbReference type="CDD" id="cd07521">
    <property type="entry name" value="HAD_FCP1-like"/>
    <property type="match status" value="1"/>
</dbReference>
<comment type="caution">
    <text evidence="8">The sequence shown here is derived from an EMBL/GenBank/DDBJ whole genome shotgun (WGS) entry which is preliminary data.</text>
</comment>
<evidence type="ECO:0000256" key="6">
    <source>
        <dbReference type="RuleBase" id="RU366066"/>
    </source>
</evidence>
<dbReference type="EC" id="3.1.3.16" evidence="6"/>
<evidence type="ECO:0000256" key="3">
    <source>
        <dbReference type="ARBA" id="ARBA00023242"/>
    </source>
</evidence>
<dbReference type="SUPFAM" id="SSF56784">
    <property type="entry name" value="HAD-like"/>
    <property type="match status" value="1"/>
</dbReference>
<evidence type="ECO:0000256" key="5">
    <source>
        <dbReference type="ARBA" id="ARBA00048336"/>
    </source>
</evidence>
<dbReference type="InterPro" id="IPR023214">
    <property type="entry name" value="HAD_sf"/>
</dbReference>
<organism evidence="8 9">
    <name type="scientific">Papaver nudicaule</name>
    <name type="common">Iceland poppy</name>
    <dbReference type="NCBI Taxonomy" id="74823"/>
    <lineage>
        <taxon>Eukaryota</taxon>
        <taxon>Viridiplantae</taxon>
        <taxon>Streptophyta</taxon>
        <taxon>Embryophyta</taxon>
        <taxon>Tracheophyta</taxon>
        <taxon>Spermatophyta</taxon>
        <taxon>Magnoliopsida</taxon>
        <taxon>Ranunculales</taxon>
        <taxon>Papaveraceae</taxon>
        <taxon>Papaveroideae</taxon>
        <taxon>Papaver</taxon>
    </lineage>
</organism>
<dbReference type="Pfam" id="PF03031">
    <property type="entry name" value="NIF"/>
    <property type="match status" value="1"/>
</dbReference>
<dbReference type="GO" id="GO:0005634">
    <property type="term" value="C:nucleus"/>
    <property type="evidence" value="ECO:0007669"/>
    <property type="project" value="UniProtKB-SubCell"/>
</dbReference>
<dbReference type="SMART" id="SM00577">
    <property type="entry name" value="CPDc"/>
    <property type="match status" value="1"/>
</dbReference>
<dbReference type="PANTHER" id="PTHR23081">
    <property type="entry name" value="RNA POLYMERASE II CTD PHOSPHATASE"/>
    <property type="match status" value="1"/>
</dbReference>
<dbReference type="InterPro" id="IPR004274">
    <property type="entry name" value="FCP1_dom"/>
</dbReference>
<evidence type="ECO:0000256" key="4">
    <source>
        <dbReference type="ARBA" id="ARBA00047761"/>
    </source>
</evidence>
<proteinExistence type="predicted"/>
<sequence length="325" mass="37759">MATSLISPLQDTPYFQQRHKRKFNYGFEQPNEAKRIKLSCLEQQPKRKMISIEDCGFGESEKGVKFRYNSQPLLSDLSNFDNEKQLVVEKPAAKRSLVFRFKKLCLVLDLDHTLLHTMSIREISREEQEYLNSRASPPTENLLGDNLYRLGSKYTKLRPYTREFLQRASAMFELFICTMGGRKYAREMEKLLDPEGVLFKKNVNVASKEDCTFTRTKNLDVLAGPNKRNTIIIDDTEDVWPNNKANLIPIQKYNYFTDEKQGCKLNRDDGEEDEALISMLEVLQDVHSKFFELYPVPQSSVQLREYAKSVDVTPILDSRKRVTSL</sequence>
<dbReference type="NCBIfam" id="TIGR02250">
    <property type="entry name" value="FCP1_euk"/>
    <property type="match status" value="1"/>
</dbReference>
<name>A0AA41VEA0_PAPNU</name>
<comment type="catalytic activity">
    <reaction evidence="5 6">
        <text>O-phospho-L-threonyl-[protein] + H2O = L-threonyl-[protein] + phosphate</text>
        <dbReference type="Rhea" id="RHEA:47004"/>
        <dbReference type="Rhea" id="RHEA-COMP:11060"/>
        <dbReference type="Rhea" id="RHEA-COMP:11605"/>
        <dbReference type="ChEBI" id="CHEBI:15377"/>
        <dbReference type="ChEBI" id="CHEBI:30013"/>
        <dbReference type="ChEBI" id="CHEBI:43474"/>
        <dbReference type="ChEBI" id="CHEBI:61977"/>
        <dbReference type="EC" id="3.1.3.16"/>
    </reaction>
</comment>
<dbReference type="PROSITE" id="PS50969">
    <property type="entry name" value="FCP1"/>
    <property type="match status" value="1"/>
</dbReference>
<evidence type="ECO:0000256" key="2">
    <source>
        <dbReference type="ARBA" id="ARBA00022801"/>
    </source>
</evidence>